<comment type="caution">
    <text evidence="2">The sequence shown here is derived from an EMBL/GenBank/DDBJ whole genome shotgun (WGS) entry which is preliminary data.</text>
</comment>
<dbReference type="RefSeq" id="WP_380076220.1">
    <property type="nucleotide sequence ID" value="NZ_JBHRZF010000044.1"/>
</dbReference>
<gene>
    <name evidence="2" type="ORF">ACFOPQ_04745</name>
</gene>
<accession>A0ABV8A3U7</accession>
<evidence type="ECO:0000259" key="1">
    <source>
        <dbReference type="Pfam" id="PF12867"/>
    </source>
</evidence>
<evidence type="ECO:0000313" key="2">
    <source>
        <dbReference type="EMBL" id="MFC3860070.1"/>
    </source>
</evidence>
<organism evidence="2 3">
    <name type="scientific">Deinococcus antarcticus</name>
    <dbReference type="NCBI Taxonomy" id="1298767"/>
    <lineage>
        <taxon>Bacteria</taxon>
        <taxon>Thermotogati</taxon>
        <taxon>Deinococcota</taxon>
        <taxon>Deinococci</taxon>
        <taxon>Deinococcales</taxon>
        <taxon>Deinococcaceae</taxon>
        <taxon>Deinococcus</taxon>
    </lineage>
</organism>
<protein>
    <submittedName>
        <fullName evidence="2">DinB family protein</fullName>
    </submittedName>
</protein>
<sequence>MSDPRFPIGPLPALPDAERVPATLHDLANSMAQAVTDWQATLQALTPVDLTRTYRPGSWTVQQLAHHTADAHLHGLNRLRHGLTQDDFQIQPFGQSAWLTLADAALPVSVAAQLLEPLNAHWVALLRGTPAGQFDRQVVHPTEGRQDLWQLAVKHDWHLRHHLAHVRLALGEQQ</sequence>
<name>A0ABV8A3U7_9DEIO</name>
<feature type="domain" description="DinB-like" evidence="1">
    <location>
        <begin position="36"/>
        <end position="165"/>
    </location>
</feature>
<dbReference type="Proteomes" id="UP001595748">
    <property type="component" value="Unassembled WGS sequence"/>
</dbReference>
<reference evidence="3" key="1">
    <citation type="journal article" date="2019" name="Int. J. Syst. Evol. Microbiol.">
        <title>The Global Catalogue of Microorganisms (GCM) 10K type strain sequencing project: providing services to taxonomists for standard genome sequencing and annotation.</title>
        <authorList>
            <consortium name="The Broad Institute Genomics Platform"/>
            <consortium name="The Broad Institute Genome Sequencing Center for Infectious Disease"/>
            <person name="Wu L."/>
            <person name="Ma J."/>
        </authorList>
    </citation>
    <scope>NUCLEOTIDE SEQUENCE [LARGE SCALE GENOMIC DNA]</scope>
    <source>
        <strain evidence="3">CCTCC AB 2013263</strain>
    </source>
</reference>
<proteinExistence type="predicted"/>
<keyword evidence="3" id="KW-1185">Reference proteome</keyword>
<dbReference type="InterPro" id="IPR034660">
    <property type="entry name" value="DinB/YfiT-like"/>
</dbReference>
<dbReference type="Pfam" id="PF12867">
    <property type="entry name" value="DinB_2"/>
    <property type="match status" value="1"/>
</dbReference>
<dbReference type="SUPFAM" id="SSF109854">
    <property type="entry name" value="DinB/YfiT-like putative metalloenzymes"/>
    <property type="match status" value="1"/>
</dbReference>
<dbReference type="EMBL" id="JBHRZF010000044">
    <property type="protein sequence ID" value="MFC3860070.1"/>
    <property type="molecule type" value="Genomic_DNA"/>
</dbReference>
<dbReference type="Gene3D" id="1.20.120.450">
    <property type="entry name" value="dinb family like domain"/>
    <property type="match status" value="1"/>
</dbReference>
<dbReference type="InterPro" id="IPR024775">
    <property type="entry name" value="DinB-like"/>
</dbReference>
<evidence type="ECO:0000313" key="3">
    <source>
        <dbReference type="Proteomes" id="UP001595748"/>
    </source>
</evidence>